<dbReference type="RefSeq" id="WP_052388244.1">
    <property type="nucleotide sequence ID" value="NZ_CP073767.1"/>
</dbReference>
<evidence type="ECO:0000256" key="2">
    <source>
        <dbReference type="ARBA" id="ARBA00008465"/>
    </source>
</evidence>
<evidence type="ECO:0000313" key="10">
    <source>
        <dbReference type="EMBL" id="UWZ56881.1"/>
    </source>
</evidence>
<name>A0A9Q9IJS2_9ACTN</name>
<keyword evidence="5" id="KW-0846">Cobalamin</keyword>
<evidence type="ECO:0000256" key="4">
    <source>
        <dbReference type="ARBA" id="ARBA00012398"/>
    </source>
</evidence>
<dbReference type="EMBL" id="CP073767">
    <property type="protein sequence ID" value="UWZ56881.1"/>
    <property type="molecule type" value="Genomic_DNA"/>
</dbReference>
<evidence type="ECO:0000259" key="9">
    <source>
        <dbReference type="Pfam" id="PF01642"/>
    </source>
</evidence>
<dbReference type="CDD" id="cd03677">
    <property type="entry name" value="MM_CoA_mutase_beta"/>
    <property type="match status" value="1"/>
</dbReference>
<reference evidence="10" key="1">
    <citation type="submission" date="2021-04" db="EMBL/GenBank/DDBJ databases">
        <title>Dactylosporangium aurantiacum NRRL B-8018 full assembly.</title>
        <authorList>
            <person name="Hartkoorn R.C."/>
            <person name="Beaudoing E."/>
            <person name="Hot D."/>
        </authorList>
    </citation>
    <scope>NUCLEOTIDE SEQUENCE</scope>
    <source>
        <strain evidence="10">NRRL B-8018</strain>
    </source>
</reference>
<dbReference type="GO" id="GO:0005737">
    <property type="term" value="C:cytoplasm"/>
    <property type="evidence" value="ECO:0007669"/>
    <property type="project" value="TreeGrafter"/>
</dbReference>
<dbReference type="InterPro" id="IPR058549">
    <property type="entry name" value="MeMalonylCoA_mutase_a/b_site"/>
</dbReference>
<keyword evidence="6" id="KW-0413">Isomerase</keyword>
<dbReference type="InterPro" id="IPR006099">
    <property type="entry name" value="MeMalonylCoA_mutase_a/b_cat"/>
</dbReference>
<dbReference type="GO" id="GO:0031419">
    <property type="term" value="F:cobalamin binding"/>
    <property type="evidence" value="ECO:0007669"/>
    <property type="project" value="UniProtKB-KW"/>
</dbReference>
<comment type="cofactor">
    <cofactor evidence="1">
        <name>adenosylcob(III)alamin</name>
        <dbReference type="ChEBI" id="CHEBI:18408"/>
    </cofactor>
</comment>
<feature type="region of interest" description="Disordered" evidence="8">
    <location>
        <begin position="443"/>
        <end position="464"/>
    </location>
</feature>
<accession>A0A9Q9IJS2</accession>
<evidence type="ECO:0000256" key="5">
    <source>
        <dbReference type="ARBA" id="ARBA00022628"/>
    </source>
</evidence>
<evidence type="ECO:0000256" key="7">
    <source>
        <dbReference type="ARBA" id="ARBA00023285"/>
    </source>
</evidence>
<dbReference type="Proteomes" id="UP001058003">
    <property type="component" value="Chromosome"/>
</dbReference>
<sequence length="590" mass="61656">MTEAVRSGPQEPDGLRLGADFTGGDLEQWQKLALGVLRKAGTADDGTPPEAVRELLGSVTYDGIAVAPLFTAADTAALPAVGWPGQTPFIRGGSAGPRAWDVRQRHADPDAKATREAILTDLENGATSIWLDGIAPGSIPEVLDGVYLDLAPVVLDCGADTEAAAAVFLGLPGEDKRGNLGADPLGWQAKTGHPADLGMLGRLAKSPVPVATVDATPYHEAGGSDAEELGFAAATGVAYLRAFVDAGLSAGMALRQLEFRYAAGGDQFATIAKLRAARRIWARIATVCDVPHLGAQVQHAVTSAAMMTARDPWVNLLRTTVACFAAGVGGADAVTVLPFDARLGLPDGFSRRIARNTSTLLVEEAGVARVVDPAGGSWFVESLTDALAHAAWDVFTEVERAGGMRAALDSGLVADRVAATWQRRAERIAHRLDPITGVSEFASLEERRPTRSPAPPPPTGGLPRHRYAEAFETLRDAAEGTGATVSLVTLGPVAAHTARASFAANLFAAGGIRTVHNGPDPVVACICGSDRSYAEEAEETARRLKAEGVWTVWLAGKPAGYAHVDDYLYTGCDALAVLRRTHSDLGLVAP</sequence>
<evidence type="ECO:0000256" key="6">
    <source>
        <dbReference type="ARBA" id="ARBA00023235"/>
    </source>
</evidence>
<comment type="similarity">
    <text evidence="2">Belongs to the methylmalonyl-CoA mutase family.</text>
</comment>
<keyword evidence="11" id="KW-1185">Reference proteome</keyword>
<dbReference type="Gene3D" id="3.40.50.280">
    <property type="entry name" value="Cobalamin-binding domain"/>
    <property type="match status" value="1"/>
</dbReference>
<protein>
    <recommendedName>
        <fullName evidence="4">methylmalonyl-CoA mutase</fullName>
        <ecNumber evidence="4">5.4.99.2</ecNumber>
    </recommendedName>
</protein>
<evidence type="ECO:0000256" key="8">
    <source>
        <dbReference type="SAM" id="MobiDB-lite"/>
    </source>
</evidence>
<dbReference type="PROSITE" id="PS00544">
    <property type="entry name" value="METMALONYL_COA_MUTASE"/>
    <property type="match status" value="1"/>
</dbReference>
<feature type="domain" description="Methylmalonyl-CoA mutase alpha/beta chain catalytic" evidence="9">
    <location>
        <begin position="213"/>
        <end position="450"/>
    </location>
</feature>
<dbReference type="Pfam" id="PF01642">
    <property type="entry name" value="MM_CoA_mutase"/>
    <property type="match status" value="1"/>
</dbReference>
<dbReference type="Gene3D" id="3.20.20.240">
    <property type="entry name" value="Methylmalonyl-CoA mutase"/>
    <property type="match status" value="1"/>
</dbReference>
<dbReference type="EC" id="5.4.99.2" evidence="4"/>
<organism evidence="10 11">
    <name type="scientific">Dactylosporangium aurantiacum</name>
    <dbReference type="NCBI Taxonomy" id="35754"/>
    <lineage>
        <taxon>Bacteria</taxon>
        <taxon>Bacillati</taxon>
        <taxon>Actinomycetota</taxon>
        <taxon>Actinomycetes</taxon>
        <taxon>Micromonosporales</taxon>
        <taxon>Micromonosporaceae</taxon>
        <taxon>Dactylosporangium</taxon>
    </lineage>
</organism>
<gene>
    <name evidence="10" type="ORF">Daura_12290</name>
</gene>
<dbReference type="OrthoDB" id="9762378at2"/>
<keyword evidence="7" id="KW-0170">Cobalt</keyword>
<dbReference type="KEGG" id="daur:Daura_12290"/>
<comment type="subunit">
    <text evidence="3">Heterodimer of an alpha and a beta chain.</text>
</comment>
<dbReference type="GO" id="GO:0004494">
    <property type="term" value="F:methylmalonyl-CoA mutase activity"/>
    <property type="evidence" value="ECO:0007669"/>
    <property type="project" value="UniProtKB-EC"/>
</dbReference>
<dbReference type="PANTHER" id="PTHR48101:SF4">
    <property type="entry name" value="METHYLMALONYL-COA MUTASE, MITOCHONDRIAL"/>
    <property type="match status" value="1"/>
</dbReference>
<evidence type="ECO:0000256" key="1">
    <source>
        <dbReference type="ARBA" id="ARBA00001922"/>
    </source>
</evidence>
<proteinExistence type="inferred from homology"/>
<dbReference type="PANTHER" id="PTHR48101">
    <property type="entry name" value="METHYLMALONYL-COA MUTASE, MITOCHONDRIAL-RELATED"/>
    <property type="match status" value="1"/>
</dbReference>
<dbReference type="GO" id="GO:0019678">
    <property type="term" value="P:propionate metabolic process, methylmalonyl pathway"/>
    <property type="evidence" value="ECO:0007669"/>
    <property type="project" value="TreeGrafter"/>
</dbReference>
<evidence type="ECO:0000313" key="11">
    <source>
        <dbReference type="Proteomes" id="UP001058003"/>
    </source>
</evidence>
<dbReference type="InterPro" id="IPR016176">
    <property type="entry name" value="Cbl-dep_enz_cat"/>
</dbReference>
<dbReference type="SUPFAM" id="SSF51703">
    <property type="entry name" value="Cobalamin (vitamin B12)-dependent enzymes"/>
    <property type="match status" value="1"/>
</dbReference>
<dbReference type="AlphaFoldDB" id="A0A9Q9IJS2"/>
<evidence type="ECO:0000256" key="3">
    <source>
        <dbReference type="ARBA" id="ARBA00011870"/>
    </source>
</evidence>